<evidence type="ECO:0000313" key="1">
    <source>
        <dbReference type="EMBL" id="KPL85270.1"/>
    </source>
</evidence>
<organism evidence="1 2">
    <name type="scientific">Herpetosiphon geysericola</name>
    <dbReference type="NCBI Taxonomy" id="70996"/>
    <lineage>
        <taxon>Bacteria</taxon>
        <taxon>Bacillati</taxon>
        <taxon>Chloroflexota</taxon>
        <taxon>Chloroflexia</taxon>
        <taxon>Herpetosiphonales</taxon>
        <taxon>Herpetosiphonaceae</taxon>
        <taxon>Herpetosiphon</taxon>
    </lineage>
</organism>
<comment type="caution">
    <text evidence="1">The sequence shown here is derived from an EMBL/GenBank/DDBJ whole genome shotgun (WGS) entry which is preliminary data.</text>
</comment>
<dbReference type="EMBL" id="LGKP01000025">
    <property type="protein sequence ID" value="KPL85270.1"/>
    <property type="molecule type" value="Genomic_DNA"/>
</dbReference>
<proteinExistence type="predicted"/>
<sequence length="144" mass="16893">MTITLDQALEYLVLRLDKNASPELFAHIVEELVWLIDDNGADMHRIMRNWLDSDEIEKVKIALSLDEVFLLDSDEEYQATIRRIVERWPELAPMCHKFQLLWDLNKKVPKHSNRKGLPIQSLANWLPILAVYQHPDMQTAKDAF</sequence>
<dbReference type="AlphaFoldDB" id="A0A0P6XZ43"/>
<protein>
    <submittedName>
        <fullName evidence="1">Uncharacterized protein</fullName>
    </submittedName>
</protein>
<keyword evidence="2" id="KW-1185">Reference proteome</keyword>
<dbReference type="RefSeq" id="WP_054535549.1">
    <property type="nucleotide sequence ID" value="NZ_LGKP01000025.1"/>
</dbReference>
<dbReference type="STRING" id="70996.SE18_16440"/>
<name>A0A0P6XZ43_9CHLR</name>
<gene>
    <name evidence="1" type="ORF">SE18_16440</name>
</gene>
<evidence type="ECO:0000313" key="2">
    <source>
        <dbReference type="Proteomes" id="UP000050277"/>
    </source>
</evidence>
<accession>A0A0P6XZ43</accession>
<reference evidence="1 2" key="1">
    <citation type="submission" date="2015-07" db="EMBL/GenBank/DDBJ databases">
        <title>Whole genome sequence of Herpetosiphon geysericola DSM 7119.</title>
        <authorList>
            <person name="Hemp J."/>
            <person name="Ward L.M."/>
            <person name="Pace L.A."/>
            <person name="Fischer W.W."/>
        </authorList>
    </citation>
    <scope>NUCLEOTIDE SEQUENCE [LARGE SCALE GENOMIC DNA]</scope>
    <source>
        <strain evidence="1 2">DSM 7119</strain>
    </source>
</reference>
<dbReference type="OrthoDB" id="4211038at2"/>
<dbReference type="Proteomes" id="UP000050277">
    <property type="component" value="Unassembled WGS sequence"/>
</dbReference>